<keyword evidence="3" id="KW-0808">Transferase</keyword>
<dbReference type="KEGG" id="cheb:HH215_07420"/>
<feature type="domain" description="Histidine kinase" evidence="8">
    <location>
        <begin position="1"/>
        <end position="108"/>
    </location>
</feature>
<proteinExistence type="predicted"/>
<evidence type="ECO:0000256" key="5">
    <source>
        <dbReference type="ARBA" id="ARBA00022777"/>
    </source>
</evidence>
<dbReference type="InterPro" id="IPR005467">
    <property type="entry name" value="His_kinase_dom"/>
</dbReference>
<dbReference type="CDD" id="cd16922">
    <property type="entry name" value="HATPase_EvgS-ArcB-TorS-like"/>
    <property type="match status" value="1"/>
</dbReference>
<dbReference type="SUPFAM" id="SSF55874">
    <property type="entry name" value="ATPase domain of HSP90 chaperone/DNA topoisomerase II/histidine kinase"/>
    <property type="match status" value="1"/>
</dbReference>
<keyword evidence="7" id="KW-0902">Two-component regulatory system</keyword>
<dbReference type="PROSITE" id="PS50109">
    <property type="entry name" value="HIS_KIN"/>
    <property type="match status" value="1"/>
</dbReference>
<evidence type="ECO:0000256" key="6">
    <source>
        <dbReference type="ARBA" id="ARBA00022840"/>
    </source>
</evidence>
<organism evidence="9 10">
    <name type="scientific">Cohnella herbarum</name>
    <dbReference type="NCBI Taxonomy" id="2728023"/>
    <lineage>
        <taxon>Bacteria</taxon>
        <taxon>Bacillati</taxon>
        <taxon>Bacillota</taxon>
        <taxon>Bacilli</taxon>
        <taxon>Bacillales</taxon>
        <taxon>Paenibacillaceae</taxon>
        <taxon>Cohnella</taxon>
    </lineage>
</organism>
<sequence>MLINLLSNANKFTDKGSILFKVSKEDKPHGSGYRFLVEDTGIGMSPDQIGKLFQPFTQADSSTTRKYGGTGLGLAISQRFIHLMGGDISVKSQLGEGTTFNCWLPASKDKL</sequence>
<dbReference type="InterPro" id="IPR004358">
    <property type="entry name" value="Sig_transdc_His_kin-like_C"/>
</dbReference>
<dbReference type="InterPro" id="IPR003594">
    <property type="entry name" value="HATPase_dom"/>
</dbReference>
<evidence type="ECO:0000256" key="4">
    <source>
        <dbReference type="ARBA" id="ARBA00022741"/>
    </source>
</evidence>
<dbReference type="Pfam" id="PF02518">
    <property type="entry name" value="HATPase_c"/>
    <property type="match status" value="1"/>
</dbReference>
<dbReference type="AlphaFoldDB" id="A0A7Z2ZQD8"/>
<dbReference type="SMART" id="SM00387">
    <property type="entry name" value="HATPase_c"/>
    <property type="match status" value="1"/>
</dbReference>
<protein>
    <recommendedName>
        <fullName evidence="2">histidine kinase</fullName>
        <ecNumber evidence="2">2.7.13.3</ecNumber>
    </recommendedName>
</protein>
<evidence type="ECO:0000256" key="3">
    <source>
        <dbReference type="ARBA" id="ARBA00022679"/>
    </source>
</evidence>
<name>A0A7Z2ZQD8_9BACL</name>
<reference evidence="9 10" key="1">
    <citation type="submission" date="2020-04" db="EMBL/GenBank/DDBJ databases">
        <title>Genome sequencing of novel species.</title>
        <authorList>
            <person name="Heo J."/>
            <person name="Kim S.-J."/>
            <person name="Kim J.-S."/>
            <person name="Hong S.-B."/>
            <person name="Kwon S.-W."/>
        </authorList>
    </citation>
    <scope>NUCLEOTIDE SEQUENCE [LARGE SCALE GENOMIC DNA]</scope>
    <source>
        <strain evidence="9 10">MFER-1</strain>
    </source>
</reference>
<dbReference type="GO" id="GO:0000155">
    <property type="term" value="F:phosphorelay sensor kinase activity"/>
    <property type="evidence" value="ECO:0007669"/>
    <property type="project" value="TreeGrafter"/>
</dbReference>
<dbReference type="PRINTS" id="PR00344">
    <property type="entry name" value="BCTRLSENSOR"/>
</dbReference>
<dbReference type="InterPro" id="IPR036890">
    <property type="entry name" value="HATPase_C_sf"/>
</dbReference>
<dbReference type="PANTHER" id="PTHR43047">
    <property type="entry name" value="TWO-COMPONENT HISTIDINE PROTEIN KINASE"/>
    <property type="match status" value="1"/>
</dbReference>
<keyword evidence="4" id="KW-0547">Nucleotide-binding</keyword>
<keyword evidence="10" id="KW-1185">Reference proteome</keyword>
<evidence type="ECO:0000313" key="10">
    <source>
        <dbReference type="Proteomes" id="UP000502248"/>
    </source>
</evidence>
<dbReference type="PANTHER" id="PTHR43047:SF72">
    <property type="entry name" value="OSMOSENSING HISTIDINE PROTEIN KINASE SLN1"/>
    <property type="match status" value="1"/>
</dbReference>
<dbReference type="Proteomes" id="UP000502248">
    <property type="component" value="Chromosome"/>
</dbReference>
<evidence type="ECO:0000256" key="2">
    <source>
        <dbReference type="ARBA" id="ARBA00012438"/>
    </source>
</evidence>
<evidence type="ECO:0000259" key="8">
    <source>
        <dbReference type="PROSITE" id="PS50109"/>
    </source>
</evidence>
<keyword evidence="6" id="KW-0067">ATP-binding</keyword>
<dbReference type="Gene3D" id="3.30.565.10">
    <property type="entry name" value="Histidine kinase-like ATPase, C-terminal domain"/>
    <property type="match status" value="1"/>
</dbReference>
<comment type="catalytic activity">
    <reaction evidence="1">
        <text>ATP + protein L-histidine = ADP + protein N-phospho-L-histidine.</text>
        <dbReference type="EC" id="2.7.13.3"/>
    </reaction>
</comment>
<dbReference type="GO" id="GO:0005524">
    <property type="term" value="F:ATP binding"/>
    <property type="evidence" value="ECO:0007669"/>
    <property type="project" value="UniProtKB-KW"/>
</dbReference>
<dbReference type="GO" id="GO:0005886">
    <property type="term" value="C:plasma membrane"/>
    <property type="evidence" value="ECO:0007669"/>
    <property type="project" value="TreeGrafter"/>
</dbReference>
<evidence type="ECO:0000256" key="1">
    <source>
        <dbReference type="ARBA" id="ARBA00000085"/>
    </source>
</evidence>
<dbReference type="EMBL" id="CP051680">
    <property type="protein sequence ID" value="QJD88039.1"/>
    <property type="molecule type" value="Genomic_DNA"/>
</dbReference>
<accession>A0A7Z2ZQD8</accession>
<gene>
    <name evidence="9" type="ORF">HH215_07420</name>
</gene>
<evidence type="ECO:0000256" key="7">
    <source>
        <dbReference type="ARBA" id="ARBA00023012"/>
    </source>
</evidence>
<evidence type="ECO:0000313" key="9">
    <source>
        <dbReference type="EMBL" id="QJD88039.1"/>
    </source>
</evidence>
<dbReference type="EC" id="2.7.13.3" evidence="2"/>
<keyword evidence="5" id="KW-0418">Kinase</keyword>
<dbReference type="GO" id="GO:0009927">
    <property type="term" value="F:histidine phosphotransfer kinase activity"/>
    <property type="evidence" value="ECO:0007669"/>
    <property type="project" value="TreeGrafter"/>
</dbReference>